<evidence type="ECO:0000313" key="3">
    <source>
        <dbReference type="Proteomes" id="UP001153069"/>
    </source>
</evidence>
<dbReference type="EMBL" id="CAICTM010000393">
    <property type="protein sequence ID" value="CAB9509550.1"/>
    <property type="molecule type" value="Genomic_DNA"/>
</dbReference>
<proteinExistence type="predicted"/>
<dbReference type="InterPro" id="IPR017441">
    <property type="entry name" value="Protein_kinase_ATP_BS"/>
</dbReference>
<organism evidence="2 3">
    <name type="scientific">Seminavis robusta</name>
    <dbReference type="NCBI Taxonomy" id="568900"/>
    <lineage>
        <taxon>Eukaryota</taxon>
        <taxon>Sar</taxon>
        <taxon>Stramenopiles</taxon>
        <taxon>Ochrophyta</taxon>
        <taxon>Bacillariophyta</taxon>
        <taxon>Bacillariophyceae</taxon>
        <taxon>Bacillariophycidae</taxon>
        <taxon>Naviculales</taxon>
        <taxon>Naviculaceae</taxon>
        <taxon>Seminavis</taxon>
    </lineage>
</organism>
<evidence type="ECO:0008006" key="4">
    <source>
        <dbReference type="Google" id="ProtNLM"/>
    </source>
</evidence>
<name>A0A9N8DWF4_9STRA</name>
<feature type="binding site" evidence="1">
    <location>
        <position position="118"/>
    </location>
    <ligand>
        <name>ATP</name>
        <dbReference type="ChEBI" id="CHEBI:30616"/>
    </ligand>
</feature>
<sequence>MVENGRRYGVLSSATRAYFLFIEGDGEKAQVRISSPWFIVVIIPHLQQSVQKTSAMSQWVAMCGQQAGGGDAPAGHAAQMSALPKIPIENVEIVGTLGYGRNGVVFLANWRGQKVALKQFDVGKDGCEYFDSEVAAYLALDSVWGSLVVTPLFVSESWSGWMKFIGLQLGRDPLPGDNVSERINVFFPLWRTNMDFVMMIMKMAT</sequence>
<reference evidence="2" key="1">
    <citation type="submission" date="2020-06" db="EMBL/GenBank/DDBJ databases">
        <authorList>
            <consortium name="Plant Systems Biology data submission"/>
        </authorList>
    </citation>
    <scope>NUCLEOTIDE SEQUENCE</scope>
    <source>
        <strain evidence="2">D6</strain>
    </source>
</reference>
<gene>
    <name evidence="2" type="ORF">SEMRO_394_G133840.1</name>
</gene>
<accession>A0A9N8DWF4</accession>
<dbReference type="AlphaFoldDB" id="A0A9N8DWF4"/>
<dbReference type="PROSITE" id="PS00107">
    <property type="entry name" value="PROTEIN_KINASE_ATP"/>
    <property type="match status" value="1"/>
</dbReference>
<keyword evidence="3" id="KW-1185">Reference proteome</keyword>
<protein>
    <recommendedName>
        <fullName evidence="4">Protein kinase domain-containing protein</fullName>
    </recommendedName>
</protein>
<keyword evidence="1" id="KW-0067">ATP-binding</keyword>
<dbReference type="GO" id="GO:0005524">
    <property type="term" value="F:ATP binding"/>
    <property type="evidence" value="ECO:0007669"/>
    <property type="project" value="UniProtKB-UniRule"/>
</dbReference>
<evidence type="ECO:0000313" key="2">
    <source>
        <dbReference type="EMBL" id="CAB9509550.1"/>
    </source>
</evidence>
<evidence type="ECO:0000256" key="1">
    <source>
        <dbReference type="PROSITE-ProRule" id="PRU10141"/>
    </source>
</evidence>
<comment type="caution">
    <text evidence="2">The sequence shown here is derived from an EMBL/GenBank/DDBJ whole genome shotgun (WGS) entry which is preliminary data.</text>
</comment>
<dbReference type="Gene3D" id="3.30.200.20">
    <property type="entry name" value="Phosphorylase Kinase, domain 1"/>
    <property type="match status" value="1"/>
</dbReference>
<dbReference type="SUPFAM" id="SSF56112">
    <property type="entry name" value="Protein kinase-like (PK-like)"/>
    <property type="match status" value="1"/>
</dbReference>
<keyword evidence="1" id="KW-0547">Nucleotide-binding</keyword>
<dbReference type="InterPro" id="IPR011009">
    <property type="entry name" value="Kinase-like_dom_sf"/>
</dbReference>
<dbReference type="OrthoDB" id="69842at2759"/>
<dbReference type="Proteomes" id="UP001153069">
    <property type="component" value="Unassembled WGS sequence"/>
</dbReference>